<evidence type="ECO:0000313" key="7">
    <source>
        <dbReference type="EMBL" id="NDL65119.1"/>
    </source>
</evidence>
<dbReference type="PROSITE" id="PS50983">
    <property type="entry name" value="FE_B12_PBP"/>
    <property type="match status" value="1"/>
</dbReference>
<sequence length="298" mass="33016">MQTHDAYRRRLLQAMAVLPWWLSQRAAAALVPDAARVIALEWRPAELLLALGVTPLAIADVPNYRRWVVAPALPPSVLDLGLRNEPNMEAMQRLRPSLILLSDGFGPAPDSVAPIAPTMTFRFSRQGDRPLAVARQDITSLAGRLGLPGRAALHFAAIERQLDHTRQRLASLASPLPPVLLFSFIDSRRIMVIGQNSLFQDVLDRVGVVNAWDGDENIWGSATVGLERLGQFRGVRAICFHRGEQDPLAEVAGSTLWRTLPFVRERQLRVMPAVWFFGATIAAMRFSQVLEQAMGPRA</sequence>
<evidence type="ECO:0000256" key="3">
    <source>
        <dbReference type="ARBA" id="ARBA00022448"/>
    </source>
</evidence>
<evidence type="ECO:0000256" key="4">
    <source>
        <dbReference type="ARBA" id="ARBA00022496"/>
    </source>
</evidence>
<name>A0A845SM96_9GAMM</name>
<keyword evidence="5" id="KW-0732">Signal</keyword>
<dbReference type="GO" id="GO:1901678">
    <property type="term" value="P:iron coordination entity transport"/>
    <property type="evidence" value="ECO:0007669"/>
    <property type="project" value="UniProtKB-ARBA"/>
</dbReference>
<dbReference type="NCBIfam" id="NF007864">
    <property type="entry name" value="PRK10576.1"/>
    <property type="match status" value="1"/>
</dbReference>
<dbReference type="Pfam" id="PF01497">
    <property type="entry name" value="Peripla_BP_2"/>
    <property type="match status" value="1"/>
</dbReference>
<keyword evidence="4" id="KW-0410">Iron transport</keyword>
<dbReference type="InterPro" id="IPR002491">
    <property type="entry name" value="ABC_transptr_periplasmic_BD"/>
</dbReference>
<dbReference type="Gene3D" id="3.40.50.1980">
    <property type="entry name" value="Nitrogenase molybdenum iron protein domain"/>
    <property type="match status" value="2"/>
</dbReference>
<dbReference type="PANTHER" id="PTHR30532">
    <property type="entry name" value="IRON III DICITRATE-BINDING PERIPLASMIC PROTEIN"/>
    <property type="match status" value="1"/>
</dbReference>
<evidence type="ECO:0000256" key="5">
    <source>
        <dbReference type="ARBA" id="ARBA00022729"/>
    </source>
</evidence>
<dbReference type="AlphaFoldDB" id="A0A845SM96"/>
<evidence type="ECO:0000256" key="1">
    <source>
        <dbReference type="ARBA" id="ARBA00004196"/>
    </source>
</evidence>
<protein>
    <submittedName>
        <fullName evidence="7">Fe(3+)-hydroxamate ABC transporter substrate-binding protein FhuD</fullName>
    </submittedName>
</protein>
<accession>A0A845SM96</accession>
<dbReference type="PRINTS" id="PR01715">
    <property type="entry name" value="FERRIBNDNGPP"/>
</dbReference>
<dbReference type="EMBL" id="WUBS01000016">
    <property type="protein sequence ID" value="NDL65119.1"/>
    <property type="molecule type" value="Genomic_DNA"/>
</dbReference>
<dbReference type="Proteomes" id="UP000461443">
    <property type="component" value="Unassembled WGS sequence"/>
</dbReference>
<dbReference type="InterPro" id="IPR051313">
    <property type="entry name" value="Bact_iron-sidero_bind"/>
</dbReference>
<dbReference type="PANTHER" id="PTHR30532:SF1">
    <property type="entry name" value="IRON(3+)-HYDROXAMATE-BINDING PROTEIN FHUD"/>
    <property type="match status" value="1"/>
</dbReference>
<dbReference type="CDD" id="cd01146">
    <property type="entry name" value="FhuD"/>
    <property type="match status" value="1"/>
</dbReference>
<dbReference type="SUPFAM" id="SSF53807">
    <property type="entry name" value="Helical backbone' metal receptor"/>
    <property type="match status" value="1"/>
</dbReference>
<reference evidence="7 8" key="2">
    <citation type="submission" date="2020-02" db="EMBL/GenBank/DDBJ databases">
        <title>The new genus of Enterobacteriales.</title>
        <authorList>
            <person name="Kim I.S."/>
        </authorList>
    </citation>
    <scope>NUCLEOTIDE SEQUENCE [LARGE SCALE GENOMIC DNA]</scope>
    <source>
        <strain evidence="7 8">SAP-6</strain>
    </source>
</reference>
<gene>
    <name evidence="7" type="primary">fhuD</name>
    <name evidence="7" type="ORF">GRH90_20525</name>
</gene>
<keyword evidence="3" id="KW-0813">Transport</keyword>
<evidence type="ECO:0000256" key="2">
    <source>
        <dbReference type="ARBA" id="ARBA00008814"/>
    </source>
</evidence>
<comment type="caution">
    <text evidence="7">The sequence shown here is derived from an EMBL/GenBank/DDBJ whole genome shotgun (WGS) entry which is preliminary data.</text>
</comment>
<feature type="domain" description="Fe/B12 periplasmic-binding" evidence="6">
    <location>
        <begin position="36"/>
        <end position="298"/>
    </location>
</feature>
<reference evidence="7 8" key="1">
    <citation type="submission" date="2019-12" db="EMBL/GenBank/DDBJ databases">
        <authorList>
            <person name="Lee S.D."/>
        </authorList>
    </citation>
    <scope>NUCLEOTIDE SEQUENCE [LARGE SCALE GENOMIC DNA]</scope>
    <source>
        <strain evidence="7 8">SAP-6</strain>
    </source>
</reference>
<dbReference type="GO" id="GO:0030288">
    <property type="term" value="C:outer membrane-bounded periplasmic space"/>
    <property type="evidence" value="ECO:0007669"/>
    <property type="project" value="TreeGrafter"/>
</dbReference>
<evidence type="ECO:0000259" key="6">
    <source>
        <dbReference type="PROSITE" id="PS50983"/>
    </source>
</evidence>
<evidence type="ECO:0000313" key="8">
    <source>
        <dbReference type="Proteomes" id="UP000461443"/>
    </source>
</evidence>
<proteinExistence type="inferred from homology"/>
<comment type="subcellular location">
    <subcellularLocation>
        <location evidence="1">Cell envelope</location>
    </subcellularLocation>
</comment>
<comment type="similarity">
    <text evidence="2">Belongs to the bacterial solute-binding protein 8 family.</text>
</comment>
<keyword evidence="4" id="KW-0408">Iron</keyword>
<keyword evidence="4" id="KW-0406">Ion transport</keyword>
<organism evidence="7 8">
    <name type="scientific">Acerihabitans arboris</name>
    <dbReference type="NCBI Taxonomy" id="2691583"/>
    <lineage>
        <taxon>Bacteria</taxon>
        <taxon>Pseudomonadati</taxon>
        <taxon>Pseudomonadota</taxon>
        <taxon>Gammaproteobacteria</taxon>
        <taxon>Enterobacterales</taxon>
        <taxon>Pectobacteriaceae</taxon>
        <taxon>Acerihabitans</taxon>
    </lineage>
</organism>
<keyword evidence="8" id="KW-1185">Reference proteome</keyword>